<dbReference type="SUPFAM" id="SSF56935">
    <property type="entry name" value="Porins"/>
    <property type="match status" value="1"/>
</dbReference>
<organism evidence="13 14">
    <name type="scientific">Sphingomonas natans</name>
    <dbReference type="NCBI Taxonomy" id="3063330"/>
    <lineage>
        <taxon>Bacteria</taxon>
        <taxon>Pseudomonadati</taxon>
        <taxon>Pseudomonadota</taxon>
        <taxon>Alphaproteobacteria</taxon>
        <taxon>Sphingomonadales</taxon>
        <taxon>Sphingomonadaceae</taxon>
        <taxon>Sphingomonas</taxon>
    </lineage>
</organism>
<dbReference type="InterPro" id="IPR036942">
    <property type="entry name" value="Beta-barrel_TonB_sf"/>
</dbReference>
<dbReference type="EMBL" id="JAUOTP010000004">
    <property type="protein sequence ID" value="MDO6414912.1"/>
    <property type="molecule type" value="Genomic_DNA"/>
</dbReference>
<evidence type="ECO:0000256" key="3">
    <source>
        <dbReference type="ARBA" id="ARBA00022452"/>
    </source>
</evidence>
<dbReference type="Pfam" id="PF00593">
    <property type="entry name" value="TonB_dep_Rec_b-barrel"/>
    <property type="match status" value="1"/>
</dbReference>
<proteinExistence type="inferred from homology"/>
<evidence type="ECO:0000313" key="14">
    <source>
        <dbReference type="Proteomes" id="UP001169764"/>
    </source>
</evidence>
<gene>
    <name evidence="13" type="ORF">Q4F19_11015</name>
</gene>
<dbReference type="PANTHER" id="PTHR47234:SF3">
    <property type="entry name" value="SECRETIN_TONB SHORT N-TERMINAL DOMAIN-CONTAINING PROTEIN"/>
    <property type="match status" value="1"/>
</dbReference>
<dbReference type="InterPro" id="IPR000531">
    <property type="entry name" value="Beta-barrel_TonB"/>
</dbReference>
<keyword evidence="13" id="KW-0675">Receptor</keyword>
<evidence type="ECO:0000313" key="13">
    <source>
        <dbReference type="EMBL" id="MDO6414912.1"/>
    </source>
</evidence>
<dbReference type="RefSeq" id="WP_303542512.1">
    <property type="nucleotide sequence ID" value="NZ_JAUOTP010000004.1"/>
</dbReference>
<comment type="subcellular location">
    <subcellularLocation>
        <location evidence="1 8">Cell outer membrane</location>
        <topology evidence="1 8">Multi-pass membrane protein</topology>
    </subcellularLocation>
</comment>
<dbReference type="PANTHER" id="PTHR47234">
    <property type="match status" value="1"/>
</dbReference>
<keyword evidence="3 8" id="KW-1134">Transmembrane beta strand</keyword>
<evidence type="ECO:0000259" key="11">
    <source>
        <dbReference type="Pfam" id="PF00593"/>
    </source>
</evidence>
<evidence type="ECO:0000256" key="7">
    <source>
        <dbReference type="ARBA" id="ARBA00023237"/>
    </source>
</evidence>
<comment type="similarity">
    <text evidence="8 9">Belongs to the TonB-dependent receptor family.</text>
</comment>
<evidence type="ECO:0000256" key="2">
    <source>
        <dbReference type="ARBA" id="ARBA00022448"/>
    </source>
</evidence>
<keyword evidence="5 9" id="KW-0798">TonB box</keyword>
<feature type="domain" description="TonB-dependent receptor plug" evidence="12">
    <location>
        <begin position="82"/>
        <end position="196"/>
    </location>
</feature>
<protein>
    <submittedName>
        <fullName evidence="13">TonB-dependent receptor</fullName>
    </submittedName>
</protein>
<evidence type="ECO:0000256" key="9">
    <source>
        <dbReference type="RuleBase" id="RU003357"/>
    </source>
</evidence>
<evidence type="ECO:0000256" key="4">
    <source>
        <dbReference type="ARBA" id="ARBA00022692"/>
    </source>
</evidence>
<keyword evidence="6 8" id="KW-0472">Membrane</keyword>
<dbReference type="Gene3D" id="2.170.130.10">
    <property type="entry name" value="TonB-dependent receptor, plug domain"/>
    <property type="match status" value="1"/>
</dbReference>
<dbReference type="InterPro" id="IPR039426">
    <property type="entry name" value="TonB-dep_rcpt-like"/>
</dbReference>
<evidence type="ECO:0000256" key="10">
    <source>
        <dbReference type="SAM" id="MobiDB-lite"/>
    </source>
</evidence>
<evidence type="ECO:0000256" key="5">
    <source>
        <dbReference type="ARBA" id="ARBA00023077"/>
    </source>
</evidence>
<evidence type="ECO:0000256" key="6">
    <source>
        <dbReference type="ARBA" id="ARBA00023136"/>
    </source>
</evidence>
<dbReference type="Proteomes" id="UP001169764">
    <property type="component" value="Unassembled WGS sequence"/>
</dbReference>
<reference evidence="13" key="1">
    <citation type="submission" date="2023-07" db="EMBL/GenBank/DDBJ databases">
        <authorList>
            <person name="Kim M."/>
        </authorList>
    </citation>
    <scope>NUCLEOTIDE SEQUENCE</scope>
    <source>
        <strain evidence="13">BIUV-7</strain>
    </source>
</reference>
<evidence type="ECO:0000259" key="12">
    <source>
        <dbReference type="Pfam" id="PF07715"/>
    </source>
</evidence>
<dbReference type="InterPro" id="IPR012910">
    <property type="entry name" value="Plug_dom"/>
</dbReference>
<dbReference type="PROSITE" id="PS52016">
    <property type="entry name" value="TONB_DEPENDENT_REC_3"/>
    <property type="match status" value="1"/>
</dbReference>
<keyword evidence="14" id="KW-1185">Reference proteome</keyword>
<dbReference type="Gene3D" id="2.40.170.20">
    <property type="entry name" value="TonB-dependent receptor, beta-barrel domain"/>
    <property type="match status" value="1"/>
</dbReference>
<comment type="caution">
    <text evidence="13">The sequence shown here is derived from an EMBL/GenBank/DDBJ whole genome shotgun (WGS) entry which is preliminary data.</text>
</comment>
<name>A0ABT8YA93_9SPHN</name>
<dbReference type="InterPro" id="IPR037066">
    <property type="entry name" value="Plug_dom_sf"/>
</dbReference>
<feature type="domain" description="TonB-dependent receptor-like beta-barrel" evidence="11">
    <location>
        <begin position="485"/>
        <end position="996"/>
    </location>
</feature>
<evidence type="ECO:0000256" key="1">
    <source>
        <dbReference type="ARBA" id="ARBA00004571"/>
    </source>
</evidence>
<keyword evidence="4 8" id="KW-0812">Transmembrane</keyword>
<evidence type="ECO:0000256" key="8">
    <source>
        <dbReference type="PROSITE-ProRule" id="PRU01360"/>
    </source>
</evidence>
<feature type="region of interest" description="Disordered" evidence="10">
    <location>
        <begin position="27"/>
        <end position="67"/>
    </location>
</feature>
<dbReference type="Pfam" id="PF07715">
    <property type="entry name" value="Plug"/>
    <property type="match status" value="1"/>
</dbReference>
<keyword evidence="2 8" id="KW-0813">Transport</keyword>
<accession>A0ABT8YA93</accession>
<keyword evidence="7 8" id="KW-0998">Cell outer membrane</keyword>
<sequence>MMLASIAAIGAGLDAAAAQSMSEPVITAPKSTPAEGETINTAGGKPGVTTERMSLAPGEEPSPANEGEITVTGTRIVRDGYSAPTPVSVISTEEINREAPANINDFVNTLPAVRGSATAASSNGALSNGQAGVATVNLRNLGANRTLVLLDGQRSVASTTDGTVDVNTIPQSLIQRVEVVTGGASSAYGSDAVSGVINFILDKEYKGLKAEYEYGVTTYGDGSNHKASLTGGMSFGEGRGHILASGEYFHQQGIQTIDRDWNDSGFFQINNPAYSAAACTDNNAATVCTSEYLIRSGVGSGNFTPGGLIVGAKNAAGTVLALTNATLPVAVRTALTNTYFGTIDPSTGRATTGTLAVGPRGGQWMVGGDYKYASSSHVGSATLLPSEDRRGAFGRASWEFAPWLKVFGQFGYSSYRGLSYYQLTPSQTTTTGPGASTTSGVEIFSGNPYLPTAIQTLLTTNNLQSIVISTGNAGLPAQGSDMNRKVYRYVAGADGDFTLAERDFHWSGYYQKGITKTHELLVNAWNYDRMTKATNAVRAADGTIRCAINADASTANDDPLCFPLNRIGVGGMDPRAIDYVLGNGRQPARDQKITQDIGAITFSTNNLFEVWAGPVSIAFGGEARKEKVSGFVDPFFAPQGAGSTIVPTWRYGNFLPVFGSYNVKEAFLETVIPIIKNMDFNGAVRVTDYSTSGRVETWKTGLTYQPIPDVKFRGTISRDIRAPNLGELFNPGGGATNSVTRPIVPGGANSLSDTYINSVVGNTDLKPEIAKTYGAGAVFTPTFLPGFAASVDYYKIKLTGAISTYSAQNLVDLCYGNQQDAASCAFINLATGGAATSGNPNVDIQSITIKPLNFVGIKNEGVDIEASYRRHIGPGTVSLRALTTRAITNESDNGISLVNNTVGQNSGSLPKWTFRFTAAYNLDNGLSFQAVARGITSGTYNNSYVVCDTNCPVSTSDNRTVNYNHINGAWYFDVNGEYKFTAMSTKAAVFFSIRNLLNKDPVLVANGPNGDNTEAYPQTNRIYDVLGRVFRVGVRIDY</sequence>